<sequence length="103" mass="11307">MLTVAFRTMVKLVSAAGTLGSDLQLENPCWPIMPYLILHASAMMERILSEFVPLAAVHNLRVLAQAFQAWCAIIALQHLQGAAPPGLELLRTTNLPCSLLKKR</sequence>
<keyword evidence="1" id="KW-0732">Signal</keyword>
<evidence type="ECO:0000313" key="3">
    <source>
        <dbReference type="Proteomes" id="UP000663760"/>
    </source>
</evidence>
<gene>
    <name evidence="2" type="ORF">SI8410_14018194</name>
</gene>
<evidence type="ECO:0000313" key="2">
    <source>
        <dbReference type="EMBL" id="CAA7407516.1"/>
    </source>
</evidence>
<feature type="chain" id="PRO_5029620491" evidence="1">
    <location>
        <begin position="16"/>
        <end position="103"/>
    </location>
</feature>
<dbReference type="AlphaFoldDB" id="A0A7I8LCZ6"/>
<protein>
    <submittedName>
        <fullName evidence="2">Uncharacterized protein</fullName>
    </submittedName>
</protein>
<feature type="signal peptide" evidence="1">
    <location>
        <begin position="1"/>
        <end position="15"/>
    </location>
</feature>
<dbReference type="EMBL" id="LR746277">
    <property type="protein sequence ID" value="CAA7407516.1"/>
    <property type="molecule type" value="Genomic_DNA"/>
</dbReference>
<keyword evidence="3" id="KW-1185">Reference proteome</keyword>
<dbReference type="Proteomes" id="UP000663760">
    <property type="component" value="Chromosome 14"/>
</dbReference>
<organism evidence="2 3">
    <name type="scientific">Spirodela intermedia</name>
    <name type="common">Intermediate duckweed</name>
    <dbReference type="NCBI Taxonomy" id="51605"/>
    <lineage>
        <taxon>Eukaryota</taxon>
        <taxon>Viridiplantae</taxon>
        <taxon>Streptophyta</taxon>
        <taxon>Embryophyta</taxon>
        <taxon>Tracheophyta</taxon>
        <taxon>Spermatophyta</taxon>
        <taxon>Magnoliopsida</taxon>
        <taxon>Liliopsida</taxon>
        <taxon>Araceae</taxon>
        <taxon>Lemnoideae</taxon>
        <taxon>Spirodela</taxon>
    </lineage>
</organism>
<evidence type="ECO:0000256" key="1">
    <source>
        <dbReference type="SAM" id="SignalP"/>
    </source>
</evidence>
<reference evidence="2" key="1">
    <citation type="submission" date="2020-02" db="EMBL/GenBank/DDBJ databases">
        <authorList>
            <person name="Scholz U."/>
            <person name="Mascher M."/>
            <person name="Fiebig A."/>
        </authorList>
    </citation>
    <scope>NUCLEOTIDE SEQUENCE</scope>
</reference>
<proteinExistence type="predicted"/>
<name>A0A7I8LCZ6_SPIIN</name>
<accession>A0A7I8LCZ6</accession>